<dbReference type="PANTHER" id="PTHR24559:SF430">
    <property type="entry name" value="RNA-DIRECTED DNA POLYMERASE"/>
    <property type="match status" value="1"/>
</dbReference>
<dbReference type="Proteomes" id="UP000257109">
    <property type="component" value="Unassembled WGS sequence"/>
</dbReference>
<protein>
    <recommendedName>
        <fullName evidence="1">Reverse transcriptase domain-containing protein</fullName>
    </recommendedName>
</protein>
<organism evidence="2 3">
    <name type="scientific">Mucuna pruriens</name>
    <name type="common">Velvet bean</name>
    <name type="synonym">Dolichos pruriens</name>
    <dbReference type="NCBI Taxonomy" id="157652"/>
    <lineage>
        <taxon>Eukaryota</taxon>
        <taxon>Viridiplantae</taxon>
        <taxon>Streptophyta</taxon>
        <taxon>Embryophyta</taxon>
        <taxon>Tracheophyta</taxon>
        <taxon>Spermatophyta</taxon>
        <taxon>Magnoliopsida</taxon>
        <taxon>eudicotyledons</taxon>
        <taxon>Gunneridae</taxon>
        <taxon>Pentapetalae</taxon>
        <taxon>rosids</taxon>
        <taxon>fabids</taxon>
        <taxon>Fabales</taxon>
        <taxon>Fabaceae</taxon>
        <taxon>Papilionoideae</taxon>
        <taxon>50 kb inversion clade</taxon>
        <taxon>NPAAA clade</taxon>
        <taxon>indigoferoid/millettioid clade</taxon>
        <taxon>Phaseoleae</taxon>
        <taxon>Mucuna</taxon>
    </lineage>
</organism>
<dbReference type="OrthoDB" id="1928766at2759"/>
<feature type="domain" description="Reverse transcriptase" evidence="1">
    <location>
        <begin position="36"/>
        <end position="119"/>
    </location>
</feature>
<comment type="caution">
    <text evidence="2">The sequence shown here is derived from an EMBL/GenBank/DDBJ whole genome shotgun (WGS) entry which is preliminary data.</text>
</comment>
<dbReference type="InterPro" id="IPR043128">
    <property type="entry name" value="Rev_trsase/Diguanyl_cyclase"/>
</dbReference>
<dbReference type="InterPro" id="IPR000477">
    <property type="entry name" value="RT_dom"/>
</dbReference>
<dbReference type="CDD" id="cd01647">
    <property type="entry name" value="RT_LTR"/>
    <property type="match status" value="1"/>
</dbReference>
<dbReference type="SUPFAM" id="SSF56672">
    <property type="entry name" value="DNA/RNA polymerases"/>
    <property type="match status" value="1"/>
</dbReference>
<reference evidence="2" key="1">
    <citation type="submission" date="2018-05" db="EMBL/GenBank/DDBJ databases">
        <title>Draft genome of Mucuna pruriens seed.</title>
        <authorList>
            <person name="Nnadi N.E."/>
            <person name="Vos R."/>
            <person name="Hasami M.H."/>
            <person name="Devisetty U.K."/>
            <person name="Aguiy J.C."/>
        </authorList>
    </citation>
    <scope>NUCLEOTIDE SEQUENCE [LARGE SCALE GENOMIC DNA]</scope>
    <source>
        <strain evidence="2">JCA_2017</strain>
    </source>
</reference>
<dbReference type="Gene3D" id="3.30.70.270">
    <property type="match status" value="1"/>
</dbReference>
<keyword evidence="3" id="KW-1185">Reference proteome</keyword>
<dbReference type="Pfam" id="PF00078">
    <property type="entry name" value="RVT_1"/>
    <property type="match status" value="1"/>
</dbReference>
<dbReference type="InterPro" id="IPR043502">
    <property type="entry name" value="DNA/RNA_pol_sf"/>
</dbReference>
<evidence type="ECO:0000259" key="1">
    <source>
        <dbReference type="Pfam" id="PF00078"/>
    </source>
</evidence>
<gene>
    <name evidence="2" type="ORF">CR513_59449</name>
</gene>
<dbReference type="EMBL" id="QJKJ01015615">
    <property type="protein sequence ID" value="RDX62235.1"/>
    <property type="molecule type" value="Genomic_DNA"/>
</dbReference>
<name>A0A371E869_MUCPR</name>
<dbReference type="InterPro" id="IPR053134">
    <property type="entry name" value="RNA-dir_DNA_polymerase"/>
</dbReference>
<evidence type="ECO:0000313" key="2">
    <source>
        <dbReference type="EMBL" id="RDX62235.1"/>
    </source>
</evidence>
<proteinExistence type="predicted"/>
<feature type="non-terminal residue" evidence="2">
    <location>
        <position position="1"/>
    </location>
</feature>
<sequence length="134" mass="15202">MPRIDLDFLCHRLFTNPGTRPGVIISYLACQCCHGQKPGGKWRICTDYTNLNKACLKDPYPLPSIHRLVDGASDCGLLSFMDAYSKYNQIRMHPRDEAKIAFITNMGTFCYKVMPFGLKKCGCHIPTTDEHDLQ</sequence>
<dbReference type="AlphaFoldDB" id="A0A371E869"/>
<dbReference type="Gene3D" id="3.10.10.10">
    <property type="entry name" value="HIV Type 1 Reverse Transcriptase, subunit A, domain 1"/>
    <property type="match status" value="1"/>
</dbReference>
<dbReference type="PANTHER" id="PTHR24559">
    <property type="entry name" value="TRANSPOSON TY3-I GAG-POL POLYPROTEIN"/>
    <property type="match status" value="1"/>
</dbReference>
<accession>A0A371E869</accession>
<evidence type="ECO:0000313" key="3">
    <source>
        <dbReference type="Proteomes" id="UP000257109"/>
    </source>
</evidence>
<dbReference type="STRING" id="157652.A0A371E869"/>